<dbReference type="PANTHER" id="PTHR30069:SF29">
    <property type="entry name" value="HEMOGLOBIN AND HEMOGLOBIN-HAPTOGLOBIN-BINDING PROTEIN 1-RELATED"/>
    <property type="match status" value="1"/>
</dbReference>
<evidence type="ECO:0000256" key="6">
    <source>
        <dbReference type="ARBA" id="ARBA00023077"/>
    </source>
</evidence>
<evidence type="ECO:0000256" key="10">
    <source>
        <dbReference type="PROSITE-ProRule" id="PRU01360"/>
    </source>
</evidence>
<keyword evidence="9 10" id="KW-0998">Cell outer membrane</keyword>
<proteinExistence type="inferred from homology"/>
<feature type="domain" description="TonB-dependent receptor-like beta-barrel" evidence="12">
    <location>
        <begin position="188"/>
        <end position="612"/>
    </location>
</feature>
<sequence>MSLFRRILFFLLIFFVTKNALAESSYDTLRVYYLGEVVVTAQQSPTSLTSSLREVNGQTIRQRQIQTIAEAVQLTPGGYISIGSRNEMVVHLRGIEQRQIAVLLDGVPIYVPYDGLVDLGQMPVGAVEKITVTQGNASVLYGPNSLGGSINIVTQLPSQSHTRLRMMGGSGDLQLYNLNQSGSFKSLGYLLELGYNRQDYFPLAEDFSKTENEDGGGRNNSYYKKFDLFTKLTWRPQRNHHTALSFSYVDNQKYISPDIYAERPRFWRFPKWQKWVLNLTSSQIIFNSLSLKEVLFYDKYDNILDSYDDASYSTQTKRYAFHSTYDDYSLGGNVFLTKTFSKNHILTLGVTYKRDVHREQGDRGLSWEKYKMDSYTAGLEHEWKSSRDISLSTGLGLNLLNPIYANGQPLREDITTLDGRLGIHYAFSEAWEMTASGKNVPNPNLNEESSFNVEIGMSHNWEGANKVGLTIFDSEITDLIVDKKVIVEEEEKDQLQNIGKARHTGLEFSATILPMKDLTLNSSYTFLRTWNRSDNRTTDELPYRPEHLVKLEQEYEFPFGLIFSLEESYVSKRIYLDQDDLPQSLDGYFLLDLQIRQSLWEHLTFNLSLFNVLDEYYESEYGFPMPGRNFRAGMEIGF</sequence>
<evidence type="ECO:0000256" key="2">
    <source>
        <dbReference type="ARBA" id="ARBA00022448"/>
    </source>
</evidence>
<evidence type="ECO:0000256" key="7">
    <source>
        <dbReference type="ARBA" id="ARBA00023136"/>
    </source>
</evidence>
<keyword evidence="4 10" id="KW-0812">Transmembrane</keyword>
<evidence type="ECO:0000256" key="3">
    <source>
        <dbReference type="ARBA" id="ARBA00022452"/>
    </source>
</evidence>
<keyword evidence="3 10" id="KW-1134">Transmembrane beta strand</keyword>
<dbReference type="PANTHER" id="PTHR30069">
    <property type="entry name" value="TONB-DEPENDENT OUTER MEMBRANE RECEPTOR"/>
    <property type="match status" value="1"/>
</dbReference>
<dbReference type="InterPro" id="IPR037066">
    <property type="entry name" value="Plug_dom_sf"/>
</dbReference>
<evidence type="ECO:0000313" key="15">
    <source>
        <dbReference type="Proteomes" id="UP000051861"/>
    </source>
</evidence>
<reference evidence="14 15" key="1">
    <citation type="journal article" date="2015" name="Microbiome">
        <title>Genomic resolution of linkages in carbon, nitrogen, and sulfur cycling among widespread estuary sediment bacteria.</title>
        <authorList>
            <person name="Baker B.J."/>
            <person name="Lazar C.S."/>
            <person name="Teske A.P."/>
            <person name="Dick G.J."/>
        </authorList>
    </citation>
    <scope>NUCLEOTIDE SEQUENCE [LARGE SCALE GENOMIC DNA]</scope>
    <source>
        <strain evidence="14">DG_54_3</strain>
    </source>
</reference>
<comment type="caution">
    <text evidence="14">The sequence shown here is derived from an EMBL/GenBank/DDBJ whole genome shotgun (WGS) entry which is preliminary data.</text>
</comment>
<dbReference type="InterPro" id="IPR012910">
    <property type="entry name" value="Plug_dom"/>
</dbReference>
<dbReference type="EMBL" id="LIZX01000254">
    <property type="protein sequence ID" value="KPJ62853.1"/>
    <property type="molecule type" value="Genomic_DNA"/>
</dbReference>
<evidence type="ECO:0000259" key="13">
    <source>
        <dbReference type="Pfam" id="PF07715"/>
    </source>
</evidence>
<evidence type="ECO:0000256" key="5">
    <source>
        <dbReference type="ARBA" id="ARBA00022729"/>
    </source>
</evidence>
<dbReference type="Pfam" id="PF07715">
    <property type="entry name" value="Plug"/>
    <property type="match status" value="1"/>
</dbReference>
<keyword evidence="2 10" id="KW-0813">Transport</keyword>
<feature type="domain" description="TonB-dependent receptor plug" evidence="13">
    <location>
        <begin position="47"/>
        <end position="148"/>
    </location>
</feature>
<accession>A0A0S7XK78</accession>
<dbReference type="Gene3D" id="2.40.170.20">
    <property type="entry name" value="TonB-dependent receptor, beta-barrel domain"/>
    <property type="match status" value="1"/>
</dbReference>
<dbReference type="AlphaFoldDB" id="A0A0S7XK78"/>
<comment type="similarity">
    <text evidence="10 11">Belongs to the TonB-dependent receptor family.</text>
</comment>
<dbReference type="PROSITE" id="PS52016">
    <property type="entry name" value="TONB_DEPENDENT_REC_3"/>
    <property type="match status" value="1"/>
</dbReference>
<dbReference type="Gene3D" id="2.170.130.10">
    <property type="entry name" value="TonB-dependent receptor, plug domain"/>
    <property type="match status" value="1"/>
</dbReference>
<dbReference type="GO" id="GO:0009279">
    <property type="term" value="C:cell outer membrane"/>
    <property type="evidence" value="ECO:0007669"/>
    <property type="project" value="UniProtKB-SubCell"/>
</dbReference>
<evidence type="ECO:0008006" key="16">
    <source>
        <dbReference type="Google" id="ProtNLM"/>
    </source>
</evidence>
<dbReference type="InterPro" id="IPR039426">
    <property type="entry name" value="TonB-dep_rcpt-like"/>
</dbReference>
<keyword evidence="5" id="KW-0732">Signal</keyword>
<keyword evidence="6 11" id="KW-0798">TonB box</keyword>
<keyword evidence="7 10" id="KW-0472">Membrane</keyword>
<dbReference type="GO" id="GO:0015344">
    <property type="term" value="F:siderophore uptake transmembrane transporter activity"/>
    <property type="evidence" value="ECO:0007669"/>
    <property type="project" value="TreeGrafter"/>
</dbReference>
<dbReference type="Proteomes" id="UP000051861">
    <property type="component" value="Unassembled WGS sequence"/>
</dbReference>
<comment type="subcellular location">
    <subcellularLocation>
        <location evidence="1 10">Cell outer membrane</location>
        <topology evidence="1 10">Multi-pass membrane protein</topology>
    </subcellularLocation>
</comment>
<dbReference type="SUPFAM" id="SSF56935">
    <property type="entry name" value="Porins"/>
    <property type="match status" value="1"/>
</dbReference>
<evidence type="ECO:0000256" key="9">
    <source>
        <dbReference type="ARBA" id="ARBA00023237"/>
    </source>
</evidence>
<evidence type="ECO:0000256" key="8">
    <source>
        <dbReference type="ARBA" id="ARBA00023170"/>
    </source>
</evidence>
<dbReference type="InterPro" id="IPR000531">
    <property type="entry name" value="Beta-barrel_TonB"/>
</dbReference>
<evidence type="ECO:0000256" key="1">
    <source>
        <dbReference type="ARBA" id="ARBA00004571"/>
    </source>
</evidence>
<evidence type="ECO:0000313" key="14">
    <source>
        <dbReference type="EMBL" id="KPJ62853.1"/>
    </source>
</evidence>
<gene>
    <name evidence="14" type="ORF">AMJ44_15025</name>
</gene>
<evidence type="ECO:0000256" key="11">
    <source>
        <dbReference type="RuleBase" id="RU003357"/>
    </source>
</evidence>
<name>A0A0S7XK78_UNCSA</name>
<dbReference type="Pfam" id="PF00593">
    <property type="entry name" value="TonB_dep_Rec_b-barrel"/>
    <property type="match status" value="1"/>
</dbReference>
<evidence type="ECO:0000256" key="4">
    <source>
        <dbReference type="ARBA" id="ARBA00022692"/>
    </source>
</evidence>
<dbReference type="CDD" id="cd01347">
    <property type="entry name" value="ligand_gated_channel"/>
    <property type="match status" value="1"/>
</dbReference>
<organism evidence="14 15">
    <name type="scientific">candidate division WOR-1 bacterium DG_54_3</name>
    <dbReference type="NCBI Taxonomy" id="1703775"/>
    <lineage>
        <taxon>Bacteria</taxon>
        <taxon>Bacillati</taxon>
        <taxon>Saganbacteria</taxon>
    </lineage>
</organism>
<dbReference type="InterPro" id="IPR036942">
    <property type="entry name" value="Beta-barrel_TonB_sf"/>
</dbReference>
<evidence type="ECO:0000259" key="12">
    <source>
        <dbReference type="Pfam" id="PF00593"/>
    </source>
</evidence>
<keyword evidence="8" id="KW-0675">Receptor</keyword>
<protein>
    <recommendedName>
        <fullName evidence="16">TonB-dependent receptor plug domain-containing protein</fullName>
    </recommendedName>
</protein>
<dbReference type="GO" id="GO:0044718">
    <property type="term" value="P:siderophore transmembrane transport"/>
    <property type="evidence" value="ECO:0007669"/>
    <property type="project" value="TreeGrafter"/>
</dbReference>